<name>I3TGF0_THEC1</name>
<gene>
    <name evidence="2" type="ordered locus">TCELL_1416</name>
</gene>
<evidence type="ECO:0000256" key="1">
    <source>
        <dbReference type="ARBA" id="ARBA00023125"/>
    </source>
</evidence>
<evidence type="ECO:0000313" key="2">
    <source>
        <dbReference type="EMBL" id="AFK51838.1"/>
    </source>
</evidence>
<dbReference type="eggNOG" id="arCOG00679">
    <property type="taxonomic scope" value="Archaea"/>
</dbReference>
<dbReference type="GeneID" id="13013741"/>
<reference evidence="2 3" key="1">
    <citation type="journal article" date="2012" name="J. Bacteriol.">
        <title>Complete genome sequence of the hyperthermophilic cellulolytic Crenarchaeon 'Thermogladius cellulolyticus' 1633.</title>
        <authorList>
            <person name="Mardanov A.V."/>
            <person name="Kochetkova T.V."/>
            <person name="Beletsky A.V."/>
            <person name="Bonch-Osmolovskaya E.A."/>
            <person name="Ravin N.V."/>
            <person name="Skryabin K.G."/>
        </authorList>
    </citation>
    <scope>NUCLEOTIDE SEQUENCE [LARGE SCALE GENOMIC DNA]</scope>
    <source>
        <strain evidence="3">DSM 22663 / VKM B-2946 / 1633</strain>
    </source>
</reference>
<dbReference type="InParanoid" id="I3TGF0"/>
<keyword evidence="1" id="KW-0238">DNA-binding</keyword>
<dbReference type="AlphaFoldDB" id="I3TGF0"/>
<dbReference type="EMBL" id="CP003531">
    <property type="protein sequence ID" value="AFK51838.1"/>
    <property type="molecule type" value="Genomic_DNA"/>
</dbReference>
<sequence>MSKLLKTLKRTVVLEGWVNSAGRRALREVFEAYRAMLQEMVEYAVEHNASQATLHRVFYSRFREEYPWLPTRVIKGCYRDAVRRARSFLRLKKKGLAQGDKPVVKNITVTYSDSQDWRLGSGVVELRTHNGWISIHYRSHKQLRRYLYSGWSLSSELRVKLDGKRVLLYLTFKKDFEVSYNPNNVIAVDVNENNVTLAVFKNRALYEVYRVETSLGKMVIAYSERRRRIAEGRSTKDRGVRRALRRLRERGRKMDIIYKVARFIEELAYANSAVVVVGDVRKGKRKLASRAGSNRLRHRIHQWSVSKLVEVLDNKPIHVVEVPEAYSSSRDPFSGEPIKGYAPSVIRVAVRGRRVRVAKVVLRLARLSNGLTLDRDVVGAVNIGLKHLTADGSPVALGSTGPHEVRVKLVNPHQGPTPPTELKVIETN</sequence>
<dbReference type="eggNOG" id="arCOG08402">
    <property type="taxonomic scope" value="Archaea"/>
</dbReference>
<evidence type="ECO:0000313" key="3">
    <source>
        <dbReference type="Proteomes" id="UP000005270"/>
    </source>
</evidence>
<dbReference type="NCBIfam" id="TIGR01766">
    <property type="entry name" value="IS200/IS605 family accessory protein TnpB-like domain"/>
    <property type="match status" value="1"/>
</dbReference>
<protein>
    <submittedName>
        <fullName evidence="2">Transposase, IS605 OrfB family</fullName>
    </submittedName>
</protein>
<dbReference type="KEGG" id="thg:TCELL_1416"/>
<dbReference type="STRING" id="1184251.TCELL_1416"/>
<dbReference type="OrthoDB" id="41709at2157"/>
<dbReference type="InterPro" id="IPR010095">
    <property type="entry name" value="Cas12f1-like_TNB"/>
</dbReference>
<keyword evidence="3" id="KW-1185">Reference proteome</keyword>
<proteinExistence type="predicted"/>
<organism evidence="2 3">
    <name type="scientific">Thermogladius calderae (strain DSM 22663 / VKM B-2946 / 1633)</name>
    <dbReference type="NCBI Taxonomy" id="1184251"/>
    <lineage>
        <taxon>Archaea</taxon>
        <taxon>Thermoproteota</taxon>
        <taxon>Thermoprotei</taxon>
        <taxon>Desulfurococcales</taxon>
        <taxon>Desulfurococcaceae</taxon>
        <taxon>Thermogladius</taxon>
    </lineage>
</organism>
<dbReference type="RefSeq" id="WP_014738088.1">
    <property type="nucleotide sequence ID" value="NC_017954.1"/>
</dbReference>
<dbReference type="HOGENOM" id="CLU_058758_0_0_2"/>
<dbReference type="Proteomes" id="UP000005270">
    <property type="component" value="Chromosome"/>
</dbReference>
<dbReference type="GO" id="GO:0003677">
    <property type="term" value="F:DNA binding"/>
    <property type="evidence" value="ECO:0007669"/>
    <property type="project" value="UniProtKB-KW"/>
</dbReference>
<accession>I3TGF0</accession>